<keyword evidence="2" id="KW-1185">Reference proteome</keyword>
<protein>
    <submittedName>
        <fullName evidence="1">Uncharacterized protein</fullName>
    </submittedName>
</protein>
<reference evidence="2" key="1">
    <citation type="submission" date="2016-11" db="EMBL/GenBank/DDBJ databases">
        <authorList>
            <person name="Varghese N."/>
            <person name="Submissions S."/>
        </authorList>
    </citation>
    <scope>NUCLEOTIDE SEQUENCE [LARGE SCALE GENOMIC DNA]</scope>
    <source>
        <strain evidence="2">DSM 15449</strain>
    </source>
</reference>
<evidence type="ECO:0000313" key="1">
    <source>
        <dbReference type="EMBL" id="SHI74239.1"/>
    </source>
</evidence>
<proteinExistence type="predicted"/>
<dbReference type="STRING" id="1121420.SAMN02746098_04561"/>
<dbReference type="Proteomes" id="UP000183954">
    <property type="component" value="Unassembled WGS sequence"/>
</dbReference>
<name>A0A1M6DME2_9FIRM</name>
<evidence type="ECO:0000313" key="2">
    <source>
        <dbReference type="Proteomes" id="UP000183954"/>
    </source>
</evidence>
<gene>
    <name evidence="1" type="ORF">SAMN02746098_04561</name>
</gene>
<dbReference type="EMBL" id="FQXJ01000024">
    <property type="protein sequence ID" value="SHI74239.1"/>
    <property type="molecule type" value="Genomic_DNA"/>
</dbReference>
<organism evidence="1 2">
    <name type="scientific">Desulfosporosinus lacus DSM 15449</name>
    <dbReference type="NCBI Taxonomy" id="1121420"/>
    <lineage>
        <taxon>Bacteria</taxon>
        <taxon>Bacillati</taxon>
        <taxon>Bacillota</taxon>
        <taxon>Clostridia</taxon>
        <taxon>Eubacteriales</taxon>
        <taxon>Desulfitobacteriaceae</taxon>
        <taxon>Desulfosporosinus</taxon>
    </lineage>
</organism>
<accession>A0A1M6DME2</accession>
<sequence>MSEILKEQVDEYIGTQLECKVVSSKPETTISDMGHEVTIWNVRTDKEGAWWVATGGGLPMNLYSQDQPYYFTTDEVFSFHFGLMMRLMYSEETRPEHVVDFISREVGIAADIRRKLKLTAEKLNEAVEVEEIQAVGVMCRETLLRLIDSFSNSDIIVKNLEDFKKADFKNRIELTINTLLPGSRNKEFRKSIKDLAYGAWDLANNITHSSTRTIHEARVCLTLCTSIITSIEHLLLNYFDVLSGEQCRKCGSRDLFIAENDETDELLIVCEKCNYGYLKQF</sequence>
<dbReference type="RefSeq" id="WP_242947677.1">
    <property type="nucleotide sequence ID" value="NZ_FQXJ01000024.1"/>
</dbReference>
<dbReference type="AlphaFoldDB" id="A0A1M6DME2"/>